<dbReference type="PhylomeDB" id="A0A0G4GGI7"/>
<organism evidence="1">
    <name type="scientific">Chromera velia CCMP2878</name>
    <dbReference type="NCBI Taxonomy" id="1169474"/>
    <lineage>
        <taxon>Eukaryota</taxon>
        <taxon>Sar</taxon>
        <taxon>Alveolata</taxon>
        <taxon>Colpodellida</taxon>
        <taxon>Chromeraceae</taxon>
        <taxon>Chromera</taxon>
    </lineage>
</organism>
<dbReference type="EMBL" id="CDMZ01001192">
    <property type="protein sequence ID" value="CEM28754.1"/>
    <property type="molecule type" value="Genomic_DNA"/>
</dbReference>
<evidence type="ECO:0000313" key="1">
    <source>
        <dbReference type="EMBL" id="CEM28754.1"/>
    </source>
</evidence>
<sequence>MRQGGRVSKGSGRGLRKICAAGEAGLKGVWQGSSEDLYSRPEEASSKGLWKIYVAGRAGLEGVWQGFLEDLCGRPEGESSKGLQRSMRQEGRVLRGLAGRGLRKMCKRRWPEVGLQKPCCKRSGSQRGLASRGLRKTYRSGGSEVGFRQPCDRGDGSQRGGAGLEAVFGRSVRQGGARGASLKGVWRGSSEDLCGRGGRSQRGLAGKGLQKICAAGRGGRLATFKGLWKTYAAGGAGFELVGVFGRCAGVAGLKWVFGRSVQHAGRVSKGSGKGLRTICAGGEAGLEWIWQGSSEALRKICAAGGGGSTS</sequence>
<name>A0A0G4GGI7_9ALVE</name>
<protein>
    <submittedName>
        <fullName evidence="1">Uncharacterized protein</fullName>
    </submittedName>
</protein>
<dbReference type="VEuPathDB" id="CryptoDB:Cvel_4677"/>
<gene>
    <name evidence="1" type="ORF">Cvel_4677</name>
</gene>
<reference evidence="1" key="1">
    <citation type="submission" date="2014-11" db="EMBL/GenBank/DDBJ databases">
        <authorList>
            <person name="Otto D Thomas"/>
            <person name="Naeem Raeece"/>
        </authorList>
    </citation>
    <scope>NUCLEOTIDE SEQUENCE</scope>
</reference>
<accession>A0A0G4GGI7</accession>
<proteinExistence type="predicted"/>
<dbReference type="AlphaFoldDB" id="A0A0G4GGI7"/>